<reference evidence="3" key="1">
    <citation type="journal article" date="2020" name="mSystems">
        <title>Genome- and Community-Level Interaction Insights into Carbon Utilization and Element Cycling Functions of Hydrothermarchaeota in Hydrothermal Sediment.</title>
        <authorList>
            <person name="Zhou Z."/>
            <person name="Liu Y."/>
            <person name="Xu W."/>
            <person name="Pan J."/>
            <person name="Luo Z.H."/>
            <person name="Li M."/>
        </authorList>
    </citation>
    <scope>NUCLEOTIDE SEQUENCE [LARGE SCALE GENOMIC DNA]</scope>
    <source>
        <strain evidence="3">SpSt-464</strain>
    </source>
</reference>
<name>A0A7C3N9M2_UNCW3</name>
<dbReference type="SUPFAM" id="SSF54106">
    <property type="entry name" value="LysM domain"/>
    <property type="match status" value="1"/>
</dbReference>
<dbReference type="InterPro" id="IPR018392">
    <property type="entry name" value="LysM"/>
</dbReference>
<protein>
    <submittedName>
        <fullName evidence="3">LysM peptidoglycan-binding domain-containing protein</fullName>
    </submittedName>
</protein>
<dbReference type="AlphaFoldDB" id="A0A7C3N9M2"/>
<dbReference type="SMART" id="SM00257">
    <property type="entry name" value="LysM"/>
    <property type="match status" value="1"/>
</dbReference>
<evidence type="ECO:0000313" key="3">
    <source>
        <dbReference type="EMBL" id="HFK23481.1"/>
    </source>
</evidence>
<dbReference type="InterPro" id="IPR036779">
    <property type="entry name" value="LysM_dom_sf"/>
</dbReference>
<feature type="region of interest" description="Disordered" evidence="1">
    <location>
        <begin position="419"/>
        <end position="470"/>
    </location>
</feature>
<dbReference type="Gene3D" id="3.10.350.10">
    <property type="entry name" value="LysM domain"/>
    <property type="match status" value="1"/>
</dbReference>
<gene>
    <name evidence="3" type="ORF">ENS15_02340</name>
</gene>
<dbReference type="PANTHER" id="PTHR34700:SF4">
    <property type="entry name" value="PHAGE-LIKE ELEMENT PBSX PROTEIN XKDP"/>
    <property type="match status" value="1"/>
</dbReference>
<organism evidence="3">
    <name type="scientific">candidate division WOR-3 bacterium</name>
    <dbReference type="NCBI Taxonomy" id="2052148"/>
    <lineage>
        <taxon>Bacteria</taxon>
        <taxon>Bacteria division WOR-3</taxon>
    </lineage>
</organism>
<feature type="domain" description="LysM" evidence="2">
    <location>
        <begin position="21"/>
        <end position="70"/>
    </location>
</feature>
<dbReference type="Pfam" id="PF01476">
    <property type="entry name" value="LysM"/>
    <property type="match status" value="1"/>
</dbReference>
<comment type="caution">
    <text evidence="3">The sequence shown here is derived from an EMBL/GenBank/DDBJ whole genome shotgun (WGS) entry which is preliminary data.</text>
</comment>
<evidence type="ECO:0000259" key="2">
    <source>
        <dbReference type="PROSITE" id="PS51782"/>
    </source>
</evidence>
<sequence>MKKWLFLLLTIIVSLVIFGQKIHTVKKGDTLWDLAGYYYNNPFIWRNIYNANIEKIKDPHWIYPGQEFIIPDVMADAITQENVSPVEEKNITNGDEGIGFEKEIEEKNVQPITTTEVGEEIGKVKQIREDIKKIERTKSYAIKNAVEYAVAKKLASRAGYLSIENPQIGKIDGLFKNSYQMVKNEKVYIKLNSTEQSLTGKELVIFKWNNKVKDNKSGENLGKHVRITGKVRIDGYENNLAYGTITASYDEIEKGDFVTFYEEPQINPNSSYLKVSEDLYGSLIGTENPKIRTNEFTIVFINLGKNDEINTGDVFTIVRKDKTGKYFAAGALQVLVPYDKYSTAAIISIKGNMDIKPYEEIKLSYRNKTEYLMKKYGELMNLTGETNVIKDEGVKEEVVTPAPVIEEVKEEKVVPVVEEKTTEQTVSEEKPVEEKKVETPTTQPKEEKKEEGTFIIEEEKQDTTPKDTVKGEEEIIIIEE</sequence>
<proteinExistence type="predicted"/>
<dbReference type="PROSITE" id="PS51782">
    <property type="entry name" value="LYSM"/>
    <property type="match status" value="1"/>
</dbReference>
<accession>A0A7C3N9M2</accession>
<dbReference type="CDD" id="cd00118">
    <property type="entry name" value="LysM"/>
    <property type="match status" value="1"/>
</dbReference>
<dbReference type="InterPro" id="IPR052196">
    <property type="entry name" value="Bact_Kbp"/>
</dbReference>
<dbReference type="EMBL" id="DSTT01000002">
    <property type="protein sequence ID" value="HFK23481.1"/>
    <property type="molecule type" value="Genomic_DNA"/>
</dbReference>
<dbReference type="PANTHER" id="PTHR34700">
    <property type="entry name" value="POTASSIUM BINDING PROTEIN KBP"/>
    <property type="match status" value="1"/>
</dbReference>
<evidence type="ECO:0000256" key="1">
    <source>
        <dbReference type="SAM" id="MobiDB-lite"/>
    </source>
</evidence>